<dbReference type="Proteomes" id="UP000295773">
    <property type="component" value="Unassembled WGS sequence"/>
</dbReference>
<dbReference type="AlphaFoldDB" id="A0A4R3T9W4"/>
<gene>
    <name evidence="1" type="ORF">EDD61_11723</name>
</gene>
<proteinExistence type="predicted"/>
<dbReference type="EMBL" id="SMBP01000017">
    <property type="protein sequence ID" value="TCU57637.1"/>
    <property type="molecule type" value="Genomic_DNA"/>
</dbReference>
<keyword evidence="2" id="KW-1185">Reference proteome</keyword>
<name>A0A4R3T9W4_9FIRM</name>
<accession>A0A4R3T9W4</accession>
<reference evidence="1 2" key="1">
    <citation type="submission" date="2019-03" db="EMBL/GenBank/DDBJ databases">
        <title>Genomic Encyclopedia of Type Strains, Phase IV (KMG-IV): sequencing the most valuable type-strain genomes for metagenomic binning, comparative biology and taxonomic classification.</title>
        <authorList>
            <person name="Goeker M."/>
        </authorList>
    </citation>
    <scope>NUCLEOTIDE SEQUENCE [LARGE SCALE GENOMIC DNA]</scope>
    <source>
        <strain evidence="1 2">DSM 29481</strain>
    </source>
</reference>
<comment type="caution">
    <text evidence="1">The sequence shown here is derived from an EMBL/GenBank/DDBJ whole genome shotgun (WGS) entry which is preliminary data.</text>
</comment>
<protein>
    <submittedName>
        <fullName evidence="1">Uncharacterized protein</fullName>
    </submittedName>
</protein>
<evidence type="ECO:0000313" key="1">
    <source>
        <dbReference type="EMBL" id="TCU57637.1"/>
    </source>
</evidence>
<sequence>MPYQVVKMINPNAKEDMEFLREVLKKYDLDNADE</sequence>
<evidence type="ECO:0000313" key="2">
    <source>
        <dbReference type="Proteomes" id="UP000295773"/>
    </source>
</evidence>
<organism evidence="1 2">
    <name type="scientific">Longicatena caecimuris</name>
    <dbReference type="NCBI Taxonomy" id="1796635"/>
    <lineage>
        <taxon>Bacteria</taxon>
        <taxon>Bacillati</taxon>
        <taxon>Bacillota</taxon>
        <taxon>Erysipelotrichia</taxon>
        <taxon>Erysipelotrichales</taxon>
        <taxon>Erysipelotrichaceae</taxon>
        <taxon>Longicatena</taxon>
    </lineage>
</organism>